<feature type="region of interest" description="Disordered" evidence="1">
    <location>
        <begin position="313"/>
        <end position="335"/>
    </location>
</feature>
<dbReference type="InterPro" id="IPR058942">
    <property type="entry name" value="AT3G52170-like"/>
</dbReference>
<protein>
    <recommendedName>
        <fullName evidence="2">AT3G52170-like helix-turn-helix domain-containing protein</fullName>
    </recommendedName>
</protein>
<evidence type="ECO:0000313" key="4">
    <source>
        <dbReference type="Proteomes" id="UP001293593"/>
    </source>
</evidence>
<accession>A0AAE1IPV2</accession>
<feature type="compositionally biased region" description="Basic and acidic residues" evidence="1">
    <location>
        <begin position="407"/>
        <end position="422"/>
    </location>
</feature>
<sequence length="477" mass="52621">MYAVKGAWVGQTFALAKRNESEVRKSRIRRSKEERKAMVETFIKKYQESNNGSFPSLNLTHKEVGGSFYTVREIVRDIILENRVLGPAKFTLGEHPSDQMLDQDLLGSIAVDPNTYSTASPNENHHVHSNLQDTSDKMLSGQHTRVEGELSGNGNALNGSQVDVRNKEFNEAYEKGNVINGSQVDETNQELVEAFSKGNLIHSSQVDEANKESVEASNPDFQVSESLATPEDVTQNLAVPKTNLSPVTVDVIVETFPLRSVTSSAIGTESSREFRGITNSPENAAKNLGLHIGKKTSELESVELMKNSNIYDEKSVDDLENTSPSGNEEDGKNVGHISAKSTIQAALEEHVAHDNEICAGPLVKAPDQSNILTAEVIEQSQTISGAKAKIQDGFHDKTLTLNCTEESNNKEERQENLNERRLNGQLGGNSQKINPTLERINLESWDGKPKNSMKQEVNPILAVFRAFVDAFVKFWSE</sequence>
<evidence type="ECO:0000313" key="3">
    <source>
        <dbReference type="EMBL" id="KAK4253907.1"/>
    </source>
</evidence>
<dbReference type="Proteomes" id="UP001293593">
    <property type="component" value="Unassembled WGS sequence"/>
</dbReference>
<dbReference type="InterPro" id="IPR058941">
    <property type="entry name" value="HTH_AT3G52170-like"/>
</dbReference>
<gene>
    <name evidence="3" type="ORF">QN277_010524</name>
</gene>
<comment type="caution">
    <text evidence="3">The sequence shown here is derived from an EMBL/GenBank/DDBJ whole genome shotgun (WGS) entry which is preliminary data.</text>
</comment>
<dbReference type="Pfam" id="PF25896">
    <property type="entry name" value="HTH_AT3G52170"/>
    <property type="match status" value="1"/>
</dbReference>
<evidence type="ECO:0000256" key="1">
    <source>
        <dbReference type="SAM" id="MobiDB-lite"/>
    </source>
</evidence>
<dbReference type="PANTHER" id="PTHR34568">
    <property type="entry name" value="RRM DOMAIN-CONTAINING PROTEIN"/>
    <property type="match status" value="1"/>
</dbReference>
<feature type="region of interest" description="Disordered" evidence="1">
    <location>
        <begin position="405"/>
        <end position="433"/>
    </location>
</feature>
<organism evidence="3 4">
    <name type="scientific">Acacia crassicarpa</name>
    <name type="common">northern wattle</name>
    <dbReference type="NCBI Taxonomy" id="499986"/>
    <lineage>
        <taxon>Eukaryota</taxon>
        <taxon>Viridiplantae</taxon>
        <taxon>Streptophyta</taxon>
        <taxon>Embryophyta</taxon>
        <taxon>Tracheophyta</taxon>
        <taxon>Spermatophyta</taxon>
        <taxon>Magnoliopsida</taxon>
        <taxon>eudicotyledons</taxon>
        <taxon>Gunneridae</taxon>
        <taxon>Pentapetalae</taxon>
        <taxon>rosids</taxon>
        <taxon>fabids</taxon>
        <taxon>Fabales</taxon>
        <taxon>Fabaceae</taxon>
        <taxon>Caesalpinioideae</taxon>
        <taxon>mimosoid clade</taxon>
        <taxon>Acacieae</taxon>
        <taxon>Acacia</taxon>
    </lineage>
</organism>
<dbReference type="PANTHER" id="PTHR34568:SF1">
    <property type="entry name" value="DNA BINDING PROTEIN"/>
    <property type="match status" value="1"/>
</dbReference>
<proteinExistence type="predicted"/>
<dbReference type="AlphaFoldDB" id="A0AAE1IPV2"/>
<evidence type="ECO:0000259" key="2">
    <source>
        <dbReference type="Pfam" id="PF25896"/>
    </source>
</evidence>
<name>A0AAE1IPV2_9FABA</name>
<keyword evidence="4" id="KW-1185">Reference proteome</keyword>
<reference evidence="3" key="1">
    <citation type="submission" date="2023-10" db="EMBL/GenBank/DDBJ databases">
        <title>Chromosome-level genome of the transformable northern wattle, Acacia crassicarpa.</title>
        <authorList>
            <person name="Massaro I."/>
            <person name="Sinha N.R."/>
            <person name="Poethig S."/>
            <person name="Leichty A.R."/>
        </authorList>
    </citation>
    <scope>NUCLEOTIDE SEQUENCE</scope>
    <source>
        <strain evidence="3">Acra3RX</strain>
        <tissue evidence="3">Leaf</tissue>
    </source>
</reference>
<feature type="domain" description="AT3G52170-like helix-turn-helix" evidence="2">
    <location>
        <begin position="31"/>
        <end position="78"/>
    </location>
</feature>
<dbReference type="EMBL" id="JAWXYG010000015">
    <property type="protein sequence ID" value="KAK4253907.1"/>
    <property type="molecule type" value="Genomic_DNA"/>
</dbReference>